<dbReference type="Pfam" id="PF06616">
    <property type="entry name" value="BsuBI_PstI_RE"/>
    <property type="match status" value="1"/>
</dbReference>
<evidence type="ECO:0000313" key="3">
    <source>
        <dbReference type="EMBL" id="WMS89325.1"/>
    </source>
</evidence>
<keyword evidence="3" id="KW-0614">Plasmid</keyword>
<evidence type="ECO:0000259" key="1">
    <source>
        <dbReference type="Pfam" id="PF06616"/>
    </source>
</evidence>
<accession>A0AA51RXE1</accession>
<evidence type="ECO:0000259" key="2">
    <source>
        <dbReference type="Pfam" id="PF17728"/>
    </source>
</evidence>
<geneLocation type="plasmid" evidence="3 5">
    <name>unnamed2</name>
</geneLocation>
<dbReference type="Gene3D" id="1.10.10.1820">
    <property type="entry name" value="BsuBI/PstI restriction endonuclease-like"/>
    <property type="match status" value="1"/>
</dbReference>
<dbReference type="REBASE" id="757563">
    <property type="entry name" value="PspS1ORF19245P"/>
</dbReference>
<dbReference type="GO" id="GO:0009036">
    <property type="term" value="F:type II site-specific deoxyribonuclease activity"/>
    <property type="evidence" value="ECO:0007669"/>
    <property type="project" value="InterPro"/>
</dbReference>
<dbReference type="GO" id="GO:0000287">
    <property type="term" value="F:magnesium ion binding"/>
    <property type="evidence" value="ECO:0007669"/>
    <property type="project" value="InterPro"/>
</dbReference>
<dbReference type="InterPro" id="IPR009528">
    <property type="entry name" value="Restrct_endonuc_II_BsuBI_C"/>
</dbReference>
<dbReference type="KEGG" id="plei:Q9312_19240"/>
<name>A0AA51RXE1_9GAMM</name>
<dbReference type="EMBL" id="CP133550">
    <property type="protein sequence ID" value="WMS89326.1"/>
    <property type="molecule type" value="Genomic_DNA"/>
</dbReference>
<dbReference type="InterPro" id="IPR041454">
    <property type="entry name" value="BsuBI/PstI_N"/>
</dbReference>
<keyword evidence="3" id="KW-0255">Endonuclease</keyword>
<keyword evidence="3" id="KW-0540">Nuclease</keyword>
<evidence type="ECO:0000313" key="5">
    <source>
        <dbReference type="Proteomes" id="UP001239782"/>
    </source>
</evidence>
<dbReference type="InterPro" id="IPR041963">
    <property type="entry name" value="BsuBI/PstI_C_sf"/>
</dbReference>
<protein>
    <submittedName>
        <fullName evidence="3">BsuBI/PstI family type II restriction endonuclease</fullName>
    </submittedName>
</protein>
<gene>
    <name evidence="3" type="ORF">Q9312_19240</name>
    <name evidence="4" type="ORF">Q9312_19350</name>
</gene>
<keyword evidence="3" id="KW-0378">Hydrolase</keyword>
<reference evidence="3 5" key="1">
    <citation type="submission" date="2023-08" db="EMBL/GenBank/DDBJ databases">
        <title>Pleionea litopenaei sp. nov., isolated from stomach of juvenile Litopenaeus vannamei.</title>
        <authorList>
            <person name="Rho A.M."/>
            <person name="Hwang C.Y."/>
        </authorList>
    </citation>
    <scope>NUCLEOTIDE SEQUENCE [LARGE SCALE GENOMIC DNA]</scope>
    <source>
        <strain evidence="3 5">HL-JVS1</strain>
        <plasmid evidence="3 5">unnamed2</plasmid>
    </source>
</reference>
<dbReference type="REBASE" id="757554">
    <property type="entry name" value="PspS1ORF19355P"/>
</dbReference>
<dbReference type="GO" id="GO:0009307">
    <property type="term" value="P:DNA restriction-modification system"/>
    <property type="evidence" value="ECO:0007669"/>
    <property type="project" value="InterPro"/>
</dbReference>
<organism evidence="3 5">
    <name type="scientific">Pleionea litopenaei</name>
    <dbReference type="NCBI Taxonomy" id="3070815"/>
    <lineage>
        <taxon>Bacteria</taxon>
        <taxon>Pseudomonadati</taxon>
        <taxon>Pseudomonadota</taxon>
        <taxon>Gammaproteobacteria</taxon>
        <taxon>Oceanospirillales</taxon>
        <taxon>Pleioneaceae</taxon>
        <taxon>Pleionea</taxon>
    </lineage>
</organism>
<keyword evidence="5" id="KW-1185">Reference proteome</keyword>
<feature type="domain" description="BsuBI/PstI restriction endonuclease HTH" evidence="2">
    <location>
        <begin position="12"/>
        <end position="168"/>
    </location>
</feature>
<sequence length="361" mass="40769">MTITDVPSLVLIAERLPQIFPEGTEHRNYLIREMAAKTIYVMFYAGAIEGTDRWIRPSQVTDMTDEQAQLTDIEYREAWVKMMLSNKKKKPENPWYAANSREPVRDETIRTGLIPLQAVVIRQGIPTTSSKPTYALQKDFSELFSPVLHGDKLDSAISSWQQKYLSKAAITRLKLMKDYGSEDSEFVQINFPDGSIRKLEPGPSSLLSKAVIEEFAPRFLKKPKVLWLSESGNKVVAQDEVLAKALGLQIDPSRALPDIILVDLGDDLSGLEMLVIFTEVVATDGPINRQRKEILTNLATEAGFDSKHLAFLTAFIDRSSRPFKKSISELAWGSYAWFSTEPDYIIDLREYDESAKLTSLK</sequence>
<proteinExistence type="predicted"/>
<dbReference type="Pfam" id="PF17728">
    <property type="entry name" value="BsuBI_PstI_RE_N"/>
    <property type="match status" value="1"/>
</dbReference>
<dbReference type="InterPro" id="IPR041962">
    <property type="entry name" value="BsuBI/PstI_N_sf"/>
</dbReference>
<dbReference type="GO" id="GO:0003677">
    <property type="term" value="F:DNA binding"/>
    <property type="evidence" value="ECO:0007669"/>
    <property type="project" value="InterPro"/>
</dbReference>
<dbReference type="Gene3D" id="3.40.1350.80">
    <property type="match status" value="1"/>
</dbReference>
<dbReference type="KEGG" id="plei:Q9312_19350"/>
<dbReference type="EMBL" id="CP133550">
    <property type="protein sequence ID" value="WMS89325.1"/>
    <property type="molecule type" value="Genomic_DNA"/>
</dbReference>
<evidence type="ECO:0000313" key="4">
    <source>
        <dbReference type="EMBL" id="WMS89326.1"/>
    </source>
</evidence>
<dbReference type="Proteomes" id="UP001239782">
    <property type="component" value="Plasmid unnamed2"/>
</dbReference>
<dbReference type="RefSeq" id="WP_309204606.1">
    <property type="nucleotide sequence ID" value="NZ_CP133550.1"/>
</dbReference>
<dbReference type="AlphaFoldDB" id="A0AA51RXE1"/>
<feature type="domain" description="BsuBI/PstI restriction endonuclease" evidence="1">
    <location>
        <begin position="187"/>
        <end position="349"/>
    </location>
</feature>